<dbReference type="Pfam" id="PF02769">
    <property type="entry name" value="AIRS_C"/>
    <property type="match status" value="1"/>
</dbReference>
<dbReference type="InterPro" id="IPR006283">
    <property type="entry name" value="ThiL-like"/>
</dbReference>
<dbReference type="OrthoDB" id="9772934at2"/>
<dbReference type="InterPro" id="IPR016188">
    <property type="entry name" value="PurM-like_N"/>
</dbReference>
<dbReference type="Gene3D" id="3.90.650.10">
    <property type="entry name" value="PurM-like C-terminal domain"/>
    <property type="match status" value="1"/>
</dbReference>
<dbReference type="RefSeq" id="WP_128635056.1">
    <property type="nucleotide sequence ID" value="NZ_RRCN01000001.1"/>
</dbReference>
<evidence type="ECO:0000259" key="2">
    <source>
        <dbReference type="Pfam" id="PF02769"/>
    </source>
</evidence>
<name>A0A3P3UA97_9BACL</name>
<dbReference type="GO" id="GO:0009030">
    <property type="term" value="F:thiamine-phosphate kinase activity"/>
    <property type="evidence" value="ECO:0007669"/>
    <property type="project" value="InterPro"/>
</dbReference>
<dbReference type="AlphaFoldDB" id="A0A3P3UA97"/>
<dbReference type="SUPFAM" id="SSF56042">
    <property type="entry name" value="PurM C-terminal domain-like"/>
    <property type="match status" value="1"/>
</dbReference>
<dbReference type="InterPro" id="IPR011413">
    <property type="entry name" value="UCP036540_AIR"/>
</dbReference>
<feature type="domain" description="PurM-like N-terminal" evidence="1">
    <location>
        <begin position="42"/>
        <end position="144"/>
    </location>
</feature>
<keyword evidence="4" id="KW-1185">Reference proteome</keyword>
<dbReference type="SUPFAM" id="SSF55326">
    <property type="entry name" value="PurM N-terminal domain-like"/>
    <property type="match status" value="1"/>
</dbReference>
<evidence type="ECO:0000259" key="1">
    <source>
        <dbReference type="Pfam" id="PF00586"/>
    </source>
</evidence>
<gene>
    <name evidence="3" type="ORF">EHV15_33385</name>
</gene>
<sequence>MEALARMIEELVQSAGIRRKREILPLLRVLPTFPEGMLDPIGDDAAVLPDGDGYLLLSGDGILPELARDEPFWAGYCAVLVSVSDIYAMGGRPTAMINLLSAPDEAVAVLIAEGMAEGCRKLGVPMVGGHYLPGVTAGVGTAILGRATRLLRGTSGRPGHSLIVAIDLNGRQVKHYPQWDSTSFHSAESIRRKLELLPALAEAGMAVAARDISNAGVLGTIAMLAENAGCGASIRITSIPKPEAVEWEWWLRVYPGYGFVLSAEPQHCDALVALFAGEGITACVVGELTDDPRIVVRYEEDEAVLIDWLKEEMVVGKVHDI</sequence>
<dbReference type="InterPro" id="IPR036921">
    <property type="entry name" value="PurM-like_N_sf"/>
</dbReference>
<evidence type="ECO:0000313" key="4">
    <source>
        <dbReference type="Proteomes" id="UP000267017"/>
    </source>
</evidence>
<dbReference type="InterPro" id="IPR010918">
    <property type="entry name" value="PurM-like_C_dom"/>
</dbReference>
<dbReference type="Proteomes" id="UP000267017">
    <property type="component" value="Unassembled WGS sequence"/>
</dbReference>
<dbReference type="InterPro" id="IPR036676">
    <property type="entry name" value="PurM-like_C_sf"/>
</dbReference>
<dbReference type="EMBL" id="RRCN01000001">
    <property type="protein sequence ID" value="RRJ67277.1"/>
    <property type="molecule type" value="Genomic_DNA"/>
</dbReference>
<protein>
    <submittedName>
        <fullName evidence="3">Phosphoribosylformylglycinamidine synthase</fullName>
    </submittedName>
</protein>
<dbReference type="PANTHER" id="PTHR30270">
    <property type="entry name" value="THIAMINE-MONOPHOSPHATE KINASE"/>
    <property type="match status" value="1"/>
</dbReference>
<dbReference type="CDD" id="cd02192">
    <property type="entry name" value="PurM-like3"/>
    <property type="match status" value="1"/>
</dbReference>
<evidence type="ECO:0000313" key="3">
    <source>
        <dbReference type="EMBL" id="RRJ67277.1"/>
    </source>
</evidence>
<proteinExistence type="predicted"/>
<feature type="domain" description="PurM-like C-terminal" evidence="2">
    <location>
        <begin position="185"/>
        <end position="298"/>
    </location>
</feature>
<dbReference type="Gene3D" id="3.30.1330.10">
    <property type="entry name" value="PurM-like, N-terminal domain"/>
    <property type="match status" value="1"/>
</dbReference>
<dbReference type="PANTHER" id="PTHR30270:SF0">
    <property type="entry name" value="THIAMINE-MONOPHOSPHATE KINASE"/>
    <property type="match status" value="1"/>
</dbReference>
<reference evidence="3 4" key="1">
    <citation type="submission" date="2018-11" db="EMBL/GenBank/DDBJ databases">
        <title>Genome sequencing of Paenibacillus sp. KCOM 3021 (= ChDC PVNT-B20).</title>
        <authorList>
            <person name="Kook J.-K."/>
            <person name="Park S.-N."/>
            <person name="Lim Y.K."/>
        </authorList>
    </citation>
    <scope>NUCLEOTIDE SEQUENCE [LARGE SCALE GENOMIC DNA]</scope>
    <source>
        <strain evidence="3 4">KCOM 3021</strain>
    </source>
</reference>
<dbReference type="GO" id="GO:0009228">
    <property type="term" value="P:thiamine biosynthetic process"/>
    <property type="evidence" value="ECO:0007669"/>
    <property type="project" value="InterPro"/>
</dbReference>
<comment type="caution">
    <text evidence="3">The sequence shown here is derived from an EMBL/GenBank/DDBJ whole genome shotgun (WGS) entry which is preliminary data.</text>
</comment>
<accession>A0A3P3UA97</accession>
<dbReference type="PIRSF" id="PIRSF036540">
    <property type="entry name" value="UCP036540_AIR"/>
    <property type="match status" value="1"/>
</dbReference>
<organism evidence="3 4">
    <name type="scientific">Paenibacillus oralis</name>
    <dbReference type="NCBI Taxonomy" id="2490856"/>
    <lineage>
        <taxon>Bacteria</taxon>
        <taxon>Bacillati</taxon>
        <taxon>Bacillota</taxon>
        <taxon>Bacilli</taxon>
        <taxon>Bacillales</taxon>
        <taxon>Paenibacillaceae</taxon>
        <taxon>Paenibacillus</taxon>
    </lineage>
</organism>
<dbReference type="Pfam" id="PF00586">
    <property type="entry name" value="AIRS"/>
    <property type="match status" value="1"/>
</dbReference>